<reference evidence="1" key="1">
    <citation type="submission" date="2018-11" db="EMBL/GenBank/DDBJ databases">
        <authorList>
            <consortium name="Genoscope - CEA"/>
            <person name="William W."/>
        </authorList>
    </citation>
    <scope>NUCLEOTIDE SEQUENCE</scope>
</reference>
<name>A0A3P6AWV1_BRACM</name>
<dbReference type="EMBL" id="LR031573">
    <property type="protein sequence ID" value="VDC93339.1"/>
    <property type="molecule type" value="Genomic_DNA"/>
</dbReference>
<sequence>MERSVVAHDGDAEDRREYKNLQKLTAGEDVLTGTIPVMLITAEL</sequence>
<proteinExistence type="predicted"/>
<protein>
    <submittedName>
        <fullName evidence="1">Uncharacterized protein</fullName>
    </submittedName>
</protein>
<dbReference type="AlphaFoldDB" id="A0A3P6AWV1"/>
<accession>A0A3P6AWV1</accession>
<evidence type="ECO:0000313" key="1">
    <source>
        <dbReference type="EMBL" id="VDC93339.1"/>
    </source>
</evidence>
<organism evidence="1">
    <name type="scientific">Brassica campestris</name>
    <name type="common">Field mustard</name>
    <dbReference type="NCBI Taxonomy" id="3711"/>
    <lineage>
        <taxon>Eukaryota</taxon>
        <taxon>Viridiplantae</taxon>
        <taxon>Streptophyta</taxon>
        <taxon>Embryophyta</taxon>
        <taxon>Tracheophyta</taxon>
        <taxon>Spermatophyta</taxon>
        <taxon>Magnoliopsida</taxon>
        <taxon>eudicotyledons</taxon>
        <taxon>Gunneridae</taxon>
        <taxon>Pentapetalae</taxon>
        <taxon>rosids</taxon>
        <taxon>malvids</taxon>
        <taxon>Brassicales</taxon>
        <taxon>Brassicaceae</taxon>
        <taxon>Brassiceae</taxon>
        <taxon>Brassica</taxon>
    </lineage>
</organism>
<gene>
    <name evidence="1" type="ORF">BRAA02T09279Z</name>
</gene>